<dbReference type="AlphaFoldDB" id="A0A8T0FCF3"/>
<comment type="caution">
    <text evidence="3">The sequence shown here is derived from an EMBL/GenBank/DDBJ whole genome shotgun (WGS) entry which is preliminary data.</text>
</comment>
<accession>A0A8T0FCF3</accession>
<reference evidence="3" key="2">
    <citation type="submission" date="2020-06" db="EMBL/GenBank/DDBJ databases">
        <authorList>
            <person name="Sheffer M."/>
        </authorList>
    </citation>
    <scope>NUCLEOTIDE SEQUENCE</scope>
</reference>
<dbReference type="PANTHER" id="PTHR47163:SF2">
    <property type="entry name" value="SI:DKEY-17M8.2"/>
    <property type="match status" value="1"/>
</dbReference>
<dbReference type="EMBL" id="JABXBU010000015">
    <property type="protein sequence ID" value="KAF8788015.1"/>
    <property type="molecule type" value="Genomic_DNA"/>
</dbReference>
<name>A0A8T0FCF3_ARGBR</name>
<evidence type="ECO:0000259" key="2">
    <source>
        <dbReference type="Pfam" id="PF12762"/>
    </source>
</evidence>
<proteinExistence type="predicted"/>
<dbReference type="InterPro" id="IPR024445">
    <property type="entry name" value="Tnp_ISXO2-like"/>
</dbReference>
<feature type="region of interest" description="Disordered" evidence="1">
    <location>
        <begin position="14"/>
        <end position="61"/>
    </location>
</feature>
<dbReference type="PANTHER" id="PTHR47163">
    <property type="entry name" value="DDE_TNP_IS1595 DOMAIN-CONTAINING PROTEIN"/>
    <property type="match status" value="1"/>
</dbReference>
<feature type="compositionally biased region" description="Polar residues" evidence="1">
    <location>
        <begin position="30"/>
        <end position="61"/>
    </location>
</feature>
<organism evidence="3 4">
    <name type="scientific">Argiope bruennichi</name>
    <name type="common">Wasp spider</name>
    <name type="synonym">Aranea bruennichi</name>
    <dbReference type="NCBI Taxonomy" id="94029"/>
    <lineage>
        <taxon>Eukaryota</taxon>
        <taxon>Metazoa</taxon>
        <taxon>Ecdysozoa</taxon>
        <taxon>Arthropoda</taxon>
        <taxon>Chelicerata</taxon>
        <taxon>Arachnida</taxon>
        <taxon>Araneae</taxon>
        <taxon>Araneomorphae</taxon>
        <taxon>Entelegynae</taxon>
        <taxon>Araneoidea</taxon>
        <taxon>Araneidae</taxon>
        <taxon>Argiope</taxon>
    </lineage>
</organism>
<protein>
    <recommendedName>
        <fullName evidence="2">ISXO2-like transposase domain-containing protein</fullName>
    </recommendedName>
</protein>
<sequence length="337" mass="37725">MRCHKTGHVASWRGCEMFPKPKPDTPSIPRPSNVNSNHNSAYRSNRSSADVTSNKPTPTAQQTYNLDDFQQIAPHLTKTNTGQENLDFNELIEPGQASTAISNTDKAETLADSLEQQFTLHNTDTENKRNQSSHELYRNPSLDENIDNTPTPAHLLYQGKMHLRSSSGNPPELNPPPINNFPLKPQTSSTPAKLPIQNSPSLIVVGQAVWNSYIIFKKSGGKISHIEFRMKLIERFIEAAGCNPIIHWGSLPKSEENVIRLTGRHFPPYVDKNCWKSYDCLSNEGFVHLKVNHSVNFKDPDTGAHTNTIEGTWGAVKRAIPASKVKTQLDYYLAEYV</sequence>
<feature type="region of interest" description="Disordered" evidence="1">
    <location>
        <begin position="122"/>
        <end position="147"/>
    </location>
</feature>
<dbReference type="Proteomes" id="UP000807504">
    <property type="component" value="Unassembled WGS sequence"/>
</dbReference>
<evidence type="ECO:0000313" key="3">
    <source>
        <dbReference type="EMBL" id="KAF8788015.1"/>
    </source>
</evidence>
<evidence type="ECO:0000313" key="4">
    <source>
        <dbReference type="Proteomes" id="UP000807504"/>
    </source>
</evidence>
<keyword evidence="4" id="KW-1185">Reference proteome</keyword>
<reference evidence="3" key="1">
    <citation type="journal article" date="2020" name="bioRxiv">
        <title>Chromosome-level reference genome of the European wasp spider Argiope bruennichi: a resource for studies on range expansion and evolutionary adaptation.</title>
        <authorList>
            <person name="Sheffer M.M."/>
            <person name="Hoppe A."/>
            <person name="Krehenwinkel H."/>
            <person name="Uhl G."/>
            <person name="Kuss A.W."/>
            <person name="Jensen L."/>
            <person name="Jensen C."/>
            <person name="Gillespie R.G."/>
            <person name="Hoff K.J."/>
            <person name="Prost S."/>
        </authorList>
    </citation>
    <scope>NUCLEOTIDE SEQUENCE</scope>
</reference>
<gene>
    <name evidence="3" type="ORF">HNY73_009555</name>
</gene>
<evidence type="ECO:0000256" key="1">
    <source>
        <dbReference type="SAM" id="MobiDB-lite"/>
    </source>
</evidence>
<dbReference type="InterPro" id="IPR053164">
    <property type="entry name" value="IS1016-like_transposase"/>
</dbReference>
<feature type="domain" description="ISXO2-like transposase" evidence="2">
    <location>
        <begin position="275"/>
        <end position="336"/>
    </location>
</feature>
<dbReference type="Pfam" id="PF12762">
    <property type="entry name" value="DDE_Tnp_IS1595"/>
    <property type="match status" value="1"/>
</dbReference>